<protein>
    <submittedName>
        <fullName evidence="1">Uncharacterized protein</fullName>
    </submittedName>
</protein>
<dbReference type="SUPFAM" id="SSF52047">
    <property type="entry name" value="RNI-like"/>
    <property type="match status" value="1"/>
</dbReference>
<keyword evidence="2" id="KW-1185">Reference proteome</keyword>
<name>F4PN22_CACFS</name>
<proteinExistence type="predicted"/>
<evidence type="ECO:0000313" key="2">
    <source>
        <dbReference type="Proteomes" id="UP000007797"/>
    </source>
</evidence>
<dbReference type="RefSeq" id="XP_004360766.1">
    <property type="nucleotide sequence ID" value="XM_004360709.1"/>
</dbReference>
<reference evidence="2" key="1">
    <citation type="journal article" date="2011" name="Genome Res.">
        <title>Phylogeny-wide analysis of social amoeba genomes highlights ancient origins for complex intercellular communication.</title>
        <authorList>
            <person name="Heidel A.J."/>
            <person name="Lawal H.M."/>
            <person name="Felder M."/>
            <person name="Schilde C."/>
            <person name="Helps N.R."/>
            <person name="Tunggal B."/>
            <person name="Rivero F."/>
            <person name="John U."/>
            <person name="Schleicher M."/>
            <person name="Eichinger L."/>
            <person name="Platzer M."/>
            <person name="Noegel A.A."/>
            <person name="Schaap P."/>
            <person name="Gloeckner G."/>
        </authorList>
    </citation>
    <scope>NUCLEOTIDE SEQUENCE [LARGE SCALE GENOMIC DNA]</scope>
    <source>
        <strain evidence="2">SH3</strain>
    </source>
</reference>
<dbReference type="AlphaFoldDB" id="F4PN22"/>
<dbReference type="InterPro" id="IPR032675">
    <property type="entry name" value="LRR_dom_sf"/>
</dbReference>
<dbReference type="OrthoDB" id="24216at2759"/>
<dbReference type="GeneID" id="14875513"/>
<dbReference type="EMBL" id="GL883008">
    <property type="protein sequence ID" value="EGG22915.1"/>
    <property type="molecule type" value="Genomic_DNA"/>
</dbReference>
<dbReference type="Gene3D" id="3.80.10.10">
    <property type="entry name" value="Ribonuclease Inhibitor"/>
    <property type="match status" value="1"/>
</dbReference>
<gene>
    <name evidence="1" type="ORF">DFA_05045</name>
</gene>
<accession>F4PN22</accession>
<sequence length="549" mass="63372">MTAVELSLFIQSCIIRLLIDQQSNLHEDKDTYKGTEYWYIVFNGEKRRQQPIKAINVIDIALVSKSWLQVVRQRSSIFLKGHLDSKLNSLILKSIQSSSHSIYSSKSIQTLKWSLNEIDIYLESTFDYSNQLMQLLPSLQTINLRCFGLVNVQVMKALKSVQQQHPHLVINIEFDLNGGYHQDQDIEWPSSLEGFTPNTVSLGTRDFKKRIIFGDLPRYPSQCINMIKDLQLQSLNLYTVYNEDGVRHIQYTDLFKHLKSIKHLGIGYDFVELAELKHLVDVNQYIQLESLKVDILPCILYGQHPHREGNHIEFHYDHSMNDWTEFCQNIANNTTLKRLHLGNSGCDNHRQPIDHEKLNTFQLAFESIWSGGGGVGYSSGKIPNIDYLALRSMPNLMTDNMWNTLCHANCRHITKLLLNYGTVTNDMVPSLSNLIATNKTITVLSIRGNELDFNNGLEQAFKQNKTITLLDIGYNFCNDYHDGHDTSFFNALLYSDTVQFLFFVVRRCKSKQLLQEKYAYFSESKSLIEFHFDLISSDSSPYFNNSLFK</sequence>
<organism evidence="1 2">
    <name type="scientific">Cavenderia fasciculata</name>
    <name type="common">Slime mold</name>
    <name type="synonym">Dictyostelium fasciculatum</name>
    <dbReference type="NCBI Taxonomy" id="261658"/>
    <lineage>
        <taxon>Eukaryota</taxon>
        <taxon>Amoebozoa</taxon>
        <taxon>Evosea</taxon>
        <taxon>Eumycetozoa</taxon>
        <taxon>Dictyostelia</taxon>
        <taxon>Acytosteliales</taxon>
        <taxon>Cavenderiaceae</taxon>
        <taxon>Cavenderia</taxon>
    </lineage>
</organism>
<dbReference type="PANTHER" id="PTHR32423">
    <property type="entry name" value="SAP DOMAIN-CONTAINING PROTEIN-RELATED"/>
    <property type="match status" value="1"/>
</dbReference>
<dbReference type="KEGG" id="dfa:DFA_05045"/>
<evidence type="ECO:0000313" key="1">
    <source>
        <dbReference type="EMBL" id="EGG22915.1"/>
    </source>
</evidence>
<dbReference type="PANTHER" id="PTHR32423:SF24">
    <property type="entry name" value="CCZ1_INTU_HSP4 FIRST LONGIN DOMAIN-CONTAINING PROTEIN-RELATED"/>
    <property type="match status" value="1"/>
</dbReference>
<dbReference type="Proteomes" id="UP000007797">
    <property type="component" value="Unassembled WGS sequence"/>
</dbReference>